<accession>A0A0V1H0T2</accession>
<proteinExistence type="inferred from homology"/>
<evidence type="ECO:0000256" key="4">
    <source>
        <dbReference type="ARBA" id="ARBA00034725"/>
    </source>
</evidence>
<dbReference type="Pfam" id="PF21646">
    <property type="entry name" value="ACTMAP-like_C"/>
    <property type="match status" value="1"/>
</dbReference>
<dbReference type="PANTHER" id="PTHR28631:SF1">
    <property type="entry name" value="ACTIN MATURATION PROTEASE"/>
    <property type="match status" value="1"/>
</dbReference>
<keyword evidence="3" id="KW-0378">Hydrolase</keyword>
<evidence type="ECO:0000313" key="8">
    <source>
        <dbReference type="EMBL" id="KRZ03861.1"/>
    </source>
</evidence>
<evidence type="ECO:0000256" key="5">
    <source>
        <dbReference type="ARBA" id="ARBA00034848"/>
    </source>
</evidence>
<keyword evidence="9" id="KW-1185">Reference proteome</keyword>
<name>A0A0V1H0T2_9BILA</name>
<evidence type="ECO:0000256" key="2">
    <source>
        <dbReference type="ARBA" id="ARBA00022670"/>
    </source>
</evidence>
<comment type="similarity">
    <text evidence="4">Belongs to the ACTMAP family.</text>
</comment>
<dbReference type="STRING" id="268475.A0A0V1H0T2"/>
<evidence type="ECO:0000256" key="3">
    <source>
        <dbReference type="ARBA" id="ARBA00022801"/>
    </source>
</evidence>
<dbReference type="InterPro" id="IPR040043">
    <property type="entry name" value="ACTMAP"/>
</dbReference>
<organism evidence="8 9">
    <name type="scientific">Trichinella zimbabwensis</name>
    <dbReference type="NCBI Taxonomy" id="268475"/>
    <lineage>
        <taxon>Eukaryota</taxon>
        <taxon>Metazoa</taxon>
        <taxon>Ecdysozoa</taxon>
        <taxon>Nematoda</taxon>
        <taxon>Enoplea</taxon>
        <taxon>Dorylaimia</taxon>
        <taxon>Trichinellida</taxon>
        <taxon>Trichinellidae</taxon>
        <taxon>Trichinella</taxon>
    </lineage>
</organism>
<dbReference type="Proteomes" id="UP000055024">
    <property type="component" value="Unassembled WGS sequence"/>
</dbReference>
<dbReference type="AlphaFoldDB" id="A0A0V1H0T2"/>
<keyword evidence="1" id="KW-0031">Aminopeptidase</keyword>
<dbReference type="GO" id="GO:0006508">
    <property type="term" value="P:proteolysis"/>
    <property type="evidence" value="ECO:0007669"/>
    <property type="project" value="UniProtKB-KW"/>
</dbReference>
<comment type="catalytic activity">
    <reaction evidence="7">
        <text>N-terminal N(alpha)-acetyl-L-cysteinyl-L-aspartyl-[protein] + H2O = N-terminal L-aspartyl-[protein] + N-acetyl-L-cysteine</text>
        <dbReference type="Rhea" id="RHEA:74579"/>
        <dbReference type="Rhea" id="RHEA-COMP:12669"/>
        <dbReference type="Rhea" id="RHEA-COMP:18395"/>
        <dbReference type="ChEBI" id="CHEBI:15377"/>
        <dbReference type="ChEBI" id="CHEBI:64720"/>
        <dbReference type="ChEBI" id="CHEBI:78236"/>
        <dbReference type="ChEBI" id="CHEBI:193599"/>
    </reaction>
    <physiologicalReaction direction="left-to-right" evidence="7">
        <dbReference type="Rhea" id="RHEA:74580"/>
    </physiologicalReaction>
</comment>
<keyword evidence="2" id="KW-0645">Protease</keyword>
<gene>
    <name evidence="8" type="ORF">T11_412</name>
</gene>
<evidence type="ECO:0000256" key="7">
    <source>
        <dbReference type="ARBA" id="ARBA00049041"/>
    </source>
</evidence>
<dbReference type="PANTHER" id="PTHR28631">
    <property type="entry name" value="UPF0692 PROTEIN C19ORF54"/>
    <property type="match status" value="1"/>
</dbReference>
<protein>
    <recommendedName>
        <fullName evidence="5">Actin maturation protease</fullName>
    </recommendedName>
    <alternativeName>
        <fullName evidence="6">Actin aminopeptidase ACTMAP</fullName>
    </alternativeName>
</protein>
<comment type="caution">
    <text evidence="8">The sequence shown here is derived from an EMBL/GenBank/DDBJ whole genome shotgun (WGS) entry which is preliminary data.</text>
</comment>
<reference evidence="8 9" key="1">
    <citation type="submission" date="2015-01" db="EMBL/GenBank/DDBJ databases">
        <title>Evolution of Trichinella species and genotypes.</title>
        <authorList>
            <person name="Korhonen P.K."/>
            <person name="Edoardo P."/>
            <person name="Giuseppe L.R."/>
            <person name="Gasser R.B."/>
        </authorList>
    </citation>
    <scope>NUCLEOTIDE SEQUENCE [LARGE SCALE GENOMIC DNA]</scope>
    <source>
        <strain evidence="8">ISS1029</strain>
    </source>
</reference>
<evidence type="ECO:0000256" key="6">
    <source>
        <dbReference type="ARBA" id="ARBA00034908"/>
    </source>
</evidence>
<dbReference type="GO" id="GO:0004177">
    <property type="term" value="F:aminopeptidase activity"/>
    <property type="evidence" value="ECO:0007669"/>
    <property type="project" value="UniProtKB-KW"/>
</dbReference>
<evidence type="ECO:0000313" key="9">
    <source>
        <dbReference type="Proteomes" id="UP000055024"/>
    </source>
</evidence>
<evidence type="ECO:0000256" key="1">
    <source>
        <dbReference type="ARBA" id="ARBA00022438"/>
    </source>
</evidence>
<sequence>MDLQETNSKTFYWIIDYFSKREVTDFHILRPVMPRLQCGPQCGIVALYMASKTLNLTGVNSVDQLMTKAISMGISKNGEIFSARWLAQLAEKAFNCSAQVHDMSKLSFQQLKKWIKGNYGLLVPYDSDKNSSPWLNEGRNAHWCFLLGFLVVKCDMMKKISCEDGNHVLALQGKSQYVGVWNFEQLKASNLNLRQIDQRYRGYCIIPEGGMEVGLRGKLIVLTKTET</sequence>
<dbReference type="OrthoDB" id="198816at2759"/>
<dbReference type="EMBL" id="JYDP01000180">
    <property type="protein sequence ID" value="KRZ03861.1"/>
    <property type="molecule type" value="Genomic_DNA"/>
</dbReference>